<proteinExistence type="predicted"/>
<evidence type="ECO:0000313" key="3">
    <source>
        <dbReference type="EMBL" id="MDX5894570.1"/>
    </source>
</evidence>
<protein>
    <submittedName>
        <fullName evidence="2">Uncharacterized protein</fullName>
    </submittedName>
</protein>
<keyword evidence="1" id="KW-0812">Transmembrane</keyword>
<dbReference type="EMBL" id="CP007514">
    <property type="protein sequence ID" value="AHY47165.1"/>
    <property type="molecule type" value="Genomic_DNA"/>
</dbReference>
<dbReference type="AlphaFoldDB" id="A0A023X594"/>
<dbReference type="HOGENOM" id="CLU_135048_0_0_11"/>
<reference evidence="3" key="2">
    <citation type="submission" date="2023-11" db="EMBL/GenBank/DDBJ databases">
        <title>MicrobeMod: A computational toolkit for identifying prokaryotic methylation and restriction-modification with nanopore sequencing.</title>
        <authorList>
            <person name="Crits-Christoph A."/>
            <person name="Kang S.C."/>
            <person name="Lee H."/>
            <person name="Ostrov N."/>
        </authorList>
    </citation>
    <scope>NUCLEOTIDE SEQUENCE</scope>
    <source>
        <strain evidence="3">ATCC 51242</strain>
    </source>
</reference>
<gene>
    <name evidence="2" type="ORF">RradSPS_1882</name>
    <name evidence="3" type="ORF">SIL72_11090</name>
</gene>
<reference evidence="2 4" key="1">
    <citation type="submission" date="2014-03" db="EMBL/GenBank/DDBJ databases">
        <title>Complete genome sequence of the Radio-Resistant Rubrobacter radiotolerans RSPS-4.</title>
        <authorList>
            <person name="Egas C.C."/>
            <person name="Barroso C.C."/>
            <person name="Froufe H.J.C."/>
            <person name="Pacheco J.J."/>
            <person name="Albuquerque L.L."/>
            <person name="da Costa M.M.S."/>
        </authorList>
    </citation>
    <scope>NUCLEOTIDE SEQUENCE [LARGE SCALE GENOMIC DNA]</scope>
    <source>
        <strain evidence="2 4">RSPS-4</strain>
    </source>
</reference>
<keyword evidence="1" id="KW-1133">Transmembrane helix</keyword>
<dbReference type="KEGG" id="rrd:RradSPS_1882"/>
<dbReference type="Proteomes" id="UP001281130">
    <property type="component" value="Unassembled WGS sequence"/>
</dbReference>
<dbReference type="Proteomes" id="UP000025229">
    <property type="component" value="Chromosome"/>
</dbReference>
<feature type="transmembrane region" description="Helical" evidence="1">
    <location>
        <begin position="12"/>
        <end position="30"/>
    </location>
</feature>
<organism evidence="2 4">
    <name type="scientific">Rubrobacter radiotolerans</name>
    <name type="common">Arthrobacter radiotolerans</name>
    <dbReference type="NCBI Taxonomy" id="42256"/>
    <lineage>
        <taxon>Bacteria</taxon>
        <taxon>Bacillati</taxon>
        <taxon>Actinomycetota</taxon>
        <taxon>Rubrobacteria</taxon>
        <taxon>Rubrobacterales</taxon>
        <taxon>Rubrobacteraceae</taxon>
        <taxon>Rubrobacter</taxon>
    </lineage>
</organism>
<evidence type="ECO:0000313" key="4">
    <source>
        <dbReference type="Proteomes" id="UP000025229"/>
    </source>
</evidence>
<evidence type="ECO:0000313" key="2">
    <source>
        <dbReference type="EMBL" id="AHY47165.1"/>
    </source>
</evidence>
<evidence type="ECO:0000256" key="1">
    <source>
        <dbReference type="SAM" id="Phobius"/>
    </source>
</evidence>
<keyword evidence="4" id="KW-1185">Reference proteome</keyword>
<keyword evidence="1" id="KW-0472">Membrane</keyword>
<dbReference type="EMBL" id="JAWXXX010000001">
    <property type="protein sequence ID" value="MDX5894570.1"/>
    <property type="molecule type" value="Genomic_DNA"/>
</dbReference>
<dbReference type="OrthoDB" id="5244100at2"/>
<dbReference type="RefSeq" id="WP_143533968.1">
    <property type="nucleotide sequence ID" value="NZ_CP007514.1"/>
</dbReference>
<name>A0A023X594_RUBRA</name>
<accession>A0A023X594</accession>
<sequence length="168" mass="18075">MTSLIGRAGKRTVAGVVISGGLLLGGALVYTQPVEAQGAGDVPYYEVVDSAGAAGVQSLSVVTDAEREGDLRLIADELRDEENVPEGGTLLVEYYAEDDPSEDTGFALVFDTEEAVLDAGLSERYGQTYSAEDAERIIEEEDGIRVVSYRDFSEENGGLWERIKSFLL</sequence>